<reference evidence="3" key="2">
    <citation type="submission" date="2023-11" db="EMBL/GenBank/DDBJ databases">
        <title>MicrobeMod: A computational toolkit for identifying prokaryotic methylation and restriction-modification with nanopore sequencing.</title>
        <authorList>
            <person name="Crits-Christoph A."/>
            <person name="Kang S.C."/>
            <person name="Lee H."/>
            <person name="Ostrov N."/>
        </authorList>
    </citation>
    <scope>NUCLEOTIDE SEQUENCE</scope>
    <source>
        <strain evidence="3">ATCC 51242</strain>
    </source>
</reference>
<evidence type="ECO:0000313" key="3">
    <source>
        <dbReference type="EMBL" id="MDX5894672.1"/>
    </source>
</evidence>
<dbReference type="HOGENOM" id="CLU_2603871_0_0_11"/>
<evidence type="ECO:0000313" key="2">
    <source>
        <dbReference type="EMBL" id="AHY47267.1"/>
    </source>
</evidence>
<dbReference type="SMART" id="SM00966">
    <property type="entry name" value="SpoVT_AbrB"/>
    <property type="match status" value="1"/>
</dbReference>
<dbReference type="InterPro" id="IPR037914">
    <property type="entry name" value="SpoVT-AbrB_sf"/>
</dbReference>
<dbReference type="InterPro" id="IPR007159">
    <property type="entry name" value="SpoVT-AbrB_dom"/>
</dbReference>
<accession>A0A023X470</accession>
<dbReference type="RefSeq" id="WP_038682402.1">
    <property type="nucleotide sequence ID" value="NZ_CP007514.1"/>
</dbReference>
<keyword evidence="4" id="KW-1185">Reference proteome</keyword>
<gene>
    <name evidence="2" type="ORF">RradSPS_1984</name>
    <name evidence="3" type="ORF">SIL72_11635</name>
</gene>
<dbReference type="STRING" id="42256.RradSPS_1984"/>
<evidence type="ECO:0000259" key="1">
    <source>
        <dbReference type="SMART" id="SM00966"/>
    </source>
</evidence>
<dbReference type="EMBL" id="JAWXXX010000001">
    <property type="protein sequence ID" value="MDX5894672.1"/>
    <property type="molecule type" value="Genomic_DNA"/>
</dbReference>
<dbReference type="EMBL" id="CP007514">
    <property type="protein sequence ID" value="AHY47267.1"/>
    <property type="molecule type" value="Genomic_DNA"/>
</dbReference>
<dbReference type="Proteomes" id="UP001281130">
    <property type="component" value="Unassembled WGS sequence"/>
</dbReference>
<dbReference type="KEGG" id="rrd:RradSPS_1984"/>
<reference evidence="2 4" key="1">
    <citation type="submission" date="2014-03" db="EMBL/GenBank/DDBJ databases">
        <title>Complete genome sequence of the Radio-Resistant Rubrobacter radiotolerans RSPS-4.</title>
        <authorList>
            <person name="Egas C.C."/>
            <person name="Barroso C.C."/>
            <person name="Froufe H.J.C."/>
            <person name="Pacheco J.J."/>
            <person name="Albuquerque L.L."/>
            <person name="da Costa M.M.S."/>
        </authorList>
    </citation>
    <scope>NUCLEOTIDE SEQUENCE [LARGE SCALE GENOMIC DNA]</scope>
    <source>
        <strain evidence="2 4">RSPS-4</strain>
    </source>
</reference>
<organism evidence="2 4">
    <name type="scientific">Rubrobacter radiotolerans</name>
    <name type="common">Arthrobacter radiotolerans</name>
    <dbReference type="NCBI Taxonomy" id="42256"/>
    <lineage>
        <taxon>Bacteria</taxon>
        <taxon>Bacillati</taxon>
        <taxon>Actinomycetota</taxon>
        <taxon>Rubrobacteria</taxon>
        <taxon>Rubrobacterales</taxon>
        <taxon>Rubrobacteraceae</taxon>
        <taxon>Rubrobacter</taxon>
    </lineage>
</organism>
<name>A0A023X470_RUBRA</name>
<protein>
    <submittedName>
        <fullName evidence="3">AbrB/MazE/SpoVT family DNA-binding domain-containing protein</fullName>
    </submittedName>
</protein>
<dbReference type="Proteomes" id="UP000025229">
    <property type="component" value="Chromosome"/>
</dbReference>
<dbReference type="SUPFAM" id="SSF89447">
    <property type="entry name" value="AbrB/MazE/MraZ-like"/>
    <property type="match status" value="1"/>
</dbReference>
<dbReference type="GO" id="GO:0003677">
    <property type="term" value="F:DNA binding"/>
    <property type="evidence" value="ECO:0007669"/>
    <property type="project" value="UniProtKB-KW"/>
</dbReference>
<proteinExistence type="predicted"/>
<keyword evidence="3" id="KW-0238">DNA-binding</keyword>
<evidence type="ECO:0000313" key="4">
    <source>
        <dbReference type="Proteomes" id="UP000025229"/>
    </source>
</evidence>
<feature type="domain" description="SpoVT-AbrB" evidence="1">
    <location>
        <begin position="8"/>
        <end position="53"/>
    </location>
</feature>
<dbReference type="Gene3D" id="2.10.260.10">
    <property type="match status" value="1"/>
</dbReference>
<sequence>MEADGRITRIGGGLFVEIPEEVLRDLRLTEGQTVRILSSEDGLRVFPAVDAREAEREARDYFDDFASRYDRTLRNLSSR</sequence>
<dbReference type="AlphaFoldDB" id="A0A023X470"/>